<dbReference type="InterPro" id="IPR050930">
    <property type="entry name" value="MFS_Vesicular_Transporter"/>
</dbReference>
<dbReference type="GO" id="GO:0005335">
    <property type="term" value="F:serotonin:sodium:chloride symporter activity"/>
    <property type="evidence" value="ECO:0007669"/>
    <property type="project" value="TreeGrafter"/>
</dbReference>
<dbReference type="InterPro" id="IPR011701">
    <property type="entry name" value="MFS"/>
</dbReference>
<dbReference type="InterPro" id="IPR036259">
    <property type="entry name" value="MFS_trans_sf"/>
</dbReference>
<accession>A0A7M7IU04</accession>
<feature type="transmembrane region" description="Helical" evidence="7">
    <location>
        <begin position="179"/>
        <end position="200"/>
    </location>
</feature>
<dbReference type="PROSITE" id="PS50850">
    <property type="entry name" value="MFS"/>
    <property type="match status" value="1"/>
</dbReference>
<evidence type="ECO:0000256" key="6">
    <source>
        <dbReference type="SAM" id="MobiDB-lite"/>
    </source>
</evidence>
<keyword evidence="2" id="KW-0813">Transport</keyword>
<evidence type="ECO:0000313" key="10">
    <source>
        <dbReference type="Proteomes" id="UP000002358"/>
    </source>
</evidence>
<feature type="transmembrane region" description="Helical" evidence="7">
    <location>
        <begin position="91"/>
        <end position="108"/>
    </location>
</feature>
<evidence type="ECO:0000313" key="9">
    <source>
        <dbReference type="EnsemblMetazoa" id="XP_016836958"/>
    </source>
</evidence>
<feature type="transmembrane region" description="Helical" evidence="7">
    <location>
        <begin position="261"/>
        <end position="284"/>
    </location>
</feature>
<dbReference type="SMR" id="A0A7M7IU04"/>
<dbReference type="CDD" id="cd17384">
    <property type="entry name" value="MFS_SLC18A1_2_VAT1_2"/>
    <property type="match status" value="1"/>
</dbReference>
<comment type="subcellular location">
    <subcellularLocation>
        <location evidence="1">Membrane</location>
        <topology evidence="1">Multi-pass membrane protein</topology>
    </subcellularLocation>
</comment>
<dbReference type="OrthoDB" id="5086884at2759"/>
<dbReference type="GeneID" id="100122727"/>
<dbReference type="EnsemblMetazoa" id="XM_016981469">
    <property type="protein sequence ID" value="XP_016836958"/>
    <property type="gene ID" value="LOC100122727"/>
</dbReference>
<dbReference type="Proteomes" id="UP000002358">
    <property type="component" value="Chromosome 1"/>
</dbReference>
<evidence type="ECO:0000259" key="8">
    <source>
        <dbReference type="PROSITE" id="PS50850"/>
    </source>
</evidence>
<keyword evidence="4 7" id="KW-1133">Transmembrane helix</keyword>
<feature type="transmembrane region" description="Helical" evidence="7">
    <location>
        <begin position="12"/>
        <end position="35"/>
    </location>
</feature>
<organism evidence="9 10">
    <name type="scientific">Nasonia vitripennis</name>
    <name type="common">Parasitic wasp</name>
    <dbReference type="NCBI Taxonomy" id="7425"/>
    <lineage>
        <taxon>Eukaryota</taxon>
        <taxon>Metazoa</taxon>
        <taxon>Ecdysozoa</taxon>
        <taxon>Arthropoda</taxon>
        <taxon>Hexapoda</taxon>
        <taxon>Insecta</taxon>
        <taxon>Pterygota</taxon>
        <taxon>Neoptera</taxon>
        <taxon>Endopterygota</taxon>
        <taxon>Hymenoptera</taxon>
        <taxon>Apocrita</taxon>
        <taxon>Proctotrupomorpha</taxon>
        <taxon>Chalcidoidea</taxon>
        <taxon>Pteromalidae</taxon>
        <taxon>Pteromalinae</taxon>
        <taxon>Nasonia</taxon>
    </lineage>
</organism>
<evidence type="ECO:0000256" key="7">
    <source>
        <dbReference type="SAM" id="Phobius"/>
    </source>
</evidence>
<feature type="transmembrane region" description="Helical" evidence="7">
    <location>
        <begin position="350"/>
        <end position="368"/>
    </location>
</feature>
<protein>
    <recommendedName>
        <fullName evidence="8">Major facilitator superfamily (MFS) profile domain-containing protein</fullName>
    </recommendedName>
</protein>
<feature type="transmembrane region" description="Helical" evidence="7">
    <location>
        <begin position="315"/>
        <end position="338"/>
    </location>
</feature>
<evidence type="ECO:0000256" key="5">
    <source>
        <dbReference type="ARBA" id="ARBA00023136"/>
    </source>
</evidence>
<dbReference type="FunFam" id="1.20.1250.20:FF:000401">
    <property type="entry name" value="Vesicular amine transporter"/>
    <property type="match status" value="1"/>
</dbReference>
<keyword evidence="10" id="KW-1185">Reference proteome</keyword>
<dbReference type="PANTHER" id="PTHR23506:SF4">
    <property type="entry name" value="PORTABELLA"/>
    <property type="match status" value="1"/>
</dbReference>
<feature type="transmembrane region" description="Helical" evidence="7">
    <location>
        <begin position="291"/>
        <end position="309"/>
    </location>
</feature>
<evidence type="ECO:0000256" key="4">
    <source>
        <dbReference type="ARBA" id="ARBA00022989"/>
    </source>
</evidence>
<dbReference type="RefSeq" id="XP_016836958.1">
    <property type="nucleotide sequence ID" value="XM_016981469.3"/>
</dbReference>
<dbReference type="Pfam" id="PF07690">
    <property type="entry name" value="MFS_1"/>
    <property type="match status" value="1"/>
</dbReference>
<feature type="transmembrane region" description="Helical" evidence="7">
    <location>
        <begin position="380"/>
        <end position="401"/>
    </location>
</feature>
<reference evidence="9" key="1">
    <citation type="submission" date="2021-01" db="UniProtKB">
        <authorList>
            <consortium name="EnsemblMetazoa"/>
        </authorList>
    </citation>
    <scope>IDENTIFICATION</scope>
</reference>
<dbReference type="AlphaFoldDB" id="A0A7M7IU04"/>
<dbReference type="KEGG" id="nvi:100122727"/>
<sequence>MYAVNAKSSRFLLVTTVYLSLLLDNILLTVVVPIIPDYLYTLEGNSSSDGEVKEQDVNGRVGLLLSSKAFVQLFLNPAVGSLTGTFGYAKPLFLGNLSLLLAALLFTFGKTYEVLFLARSIQGVSSACIGVSGMSLVASQYPEEDKRSKVMGFVLGSIAVGVLAGYPMGSVLYDLEGKMAPFLLVASFIVLLIALQLFVLDFNPTKGQSTTEKSSWTHLLLDTRILIIAGAIWFSTTPMAILEPCLPIWLRSHIKPKKWQLGTVFIPDSVGYLLGTNFFGVIAYRYGRCKTAVLAMLLVGLSAMTIPAADSMSQLIIPHLGLGLGIGVADAALVPLLASLVDQTGGYGPVYSIQQIAVSLAYSLGPIASGELVQSIGFPWVMRVAGLANVAYCPLLIYLALRRRRDPLAQQERKEQYNSFEPAAAAAQKQQQHAKYERFYDSDDGL</sequence>
<dbReference type="GO" id="GO:0043195">
    <property type="term" value="C:terminal bouton"/>
    <property type="evidence" value="ECO:0007669"/>
    <property type="project" value="TreeGrafter"/>
</dbReference>
<dbReference type="InterPro" id="IPR020846">
    <property type="entry name" value="MFS_dom"/>
</dbReference>
<dbReference type="SUPFAM" id="SSF103473">
    <property type="entry name" value="MFS general substrate transporter"/>
    <property type="match status" value="1"/>
</dbReference>
<feature type="transmembrane region" description="Helical" evidence="7">
    <location>
        <begin position="150"/>
        <end position="173"/>
    </location>
</feature>
<name>A0A7M7IU04_NASVI</name>
<dbReference type="GO" id="GO:0030672">
    <property type="term" value="C:synaptic vesicle membrane"/>
    <property type="evidence" value="ECO:0007669"/>
    <property type="project" value="TreeGrafter"/>
</dbReference>
<dbReference type="Gene3D" id="1.20.1250.20">
    <property type="entry name" value="MFS general substrate transporter like domains"/>
    <property type="match status" value="2"/>
</dbReference>
<feature type="region of interest" description="Disordered" evidence="6">
    <location>
        <begin position="411"/>
        <end position="446"/>
    </location>
</feature>
<keyword evidence="3 7" id="KW-0812">Transmembrane</keyword>
<evidence type="ECO:0000256" key="3">
    <source>
        <dbReference type="ARBA" id="ARBA00022692"/>
    </source>
</evidence>
<keyword evidence="5 7" id="KW-0472">Membrane</keyword>
<dbReference type="GO" id="GO:0015842">
    <property type="term" value="P:aminergic neurotransmitter loading into synaptic vesicle"/>
    <property type="evidence" value="ECO:0007669"/>
    <property type="project" value="TreeGrafter"/>
</dbReference>
<dbReference type="InParanoid" id="A0A7M7IU04"/>
<feature type="compositionally biased region" description="Basic and acidic residues" evidence="6">
    <location>
        <begin position="434"/>
        <end position="446"/>
    </location>
</feature>
<feature type="compositionally biased region" description="Low complexity" evidence="6">
    <location>
        <begin position="423"/>
        <end position="433"/>
    </location>
</feature>
<dbReference type="PANTHER" id="PTHR23506">
    <property type="entry name" value="GH10249P"/>
    <property type="match status" value="1"/>
</dbReference>
<feature type="domain" description="Major facilitator superfamily (MFS) profile" evidence="8">
    <location>
        <begin position="13"/>
        <end position="404"/>
    </location>
</feature>
<evidence type="ECO:0000256" key="1">
    <source>
        <dbReference type="ARBA" id="ARBA00004141"/>
    </source>
</evidence>
<proteinExistence type="predicted"/>
<evidence type="ECO:0000256" key="2">
    <source>
        <dbReference type="ARBA" id="ARBA00022448"/>
    </source>
</evidence>
<dbReference type="FunCoup" id="A0A7M7IU04">
    <property type="interactions" value="1"/>
</dbReference>
<feature type="transmembrane region" description="Helical" evidence="7">
    <location>
        <begin position="221"/>
        <end position="241"/>
    </location>
</feature>